<comment type="PTM">
    <text evidence="11">The Fe-S cluster can be nitrosylated by nitric oxide (NO).</text>
</comment>
<keyword evidence="7 11" id="KW-0805">Transcription regulation</keyword>
<dbReference type="AlphaFoldDB" id="B4F374"/>
<evidence type="ECO:0000256" key="10">
    <source>
        <dbReference type="ARBA" id="ARBA00023163"/>
    </source>
</evidence>
<dbReference type="GO" id="GO:0045892">
    <property type="term" value="P:negative regulation of DNA-templated transcription"/>
    <property type="evidence" value="ECO:0007669"/>
    <property type="project" value="TreeGrafter"/>
</dbReference>
<evidence type="ECO:0000256" key="5">
    <source>
        <dbReference type="ARBA" id="ARBA00023004"/>
    </source>
</evidence>
<dbReference type="GO" id="GO:0046872">
    <property type="term" value="F:metal ion binding"/>
    <property type="evidence" value="ECO:0007669"/>
    <property type="project" value="UniProtKB-KW"/>
</dbReference>
<dbReference type="PANTHER" id="PTHR38839">
    <property type="entry name" value="TRANSCRIPTIONAL REGULATOR WHID-RELATED"/>
    <property type="match status" value="1"/>
</dbReference>
<evidence type="ECO:0000256" key="7">
    <source>
        <dbReference type="ARBA" id="ARBA00023015"/>
    </source>
</evidence>
<feature type="binding site" evidence="11">
    <location>
        <position position="56"/>
    </location>
    <ligand>
        <name>[4Fe-4S] cluster</name>
        <dbReference type="ChEBI" id="CHEBI:49883"/>
    </ligand>
</feature>
<keyword evidence="6 11" id="KW-0411">Iron-sulfur</keyword>
<dbReference type="InterPro" id="IPR003482">
    <property type="entry name" value="Whib"/>
</dbReference>
<dbReference type="Pfam" id="PF02467">
    <property type="entry name" value="Whib"/>
    <property type="match status" value="1"/>
</dbReference>
<keyword evidence="8 11" id="KW-0238">DNA-binding</keyword>
<dbReference type="GO" id="GO:0005737">
    <property type="term" value="C:cytoplasm"/>
    <property type="evidence" value="ECO:0007669"/>
    <property type="project" value="UniProtKB-SubCell"/>
</dbReference>
<feature type="binding site" evidence="11">
    <location>
        <position position="23"/>
    </location>
    <ligand>
        <name>[4Fe-4S] cluster</name>
        <dbReference type="ChEBI" id="CHEBI:49883"/>
    </ligand>
</feature>
<evidence type="ECO:0000313" key="14">
    <source>
        <dbReference type="EMBL" id="CAQ30349.1"/>
    </source>
</evidence>
<dbReference type="EMBL" id="AM947676">
    <property type="protein sequence ID" value="CAQ30349.1"/>
    <property type="molecule type" value="Genomic_DNA"/>
</dbReference>
<proteinExistence type="inferred from homology"/>
<comment type="similarity">
    <text evidence="2 11">Belongs to the WhiB family.</text>
</comment>
<protein>
    <recommendedName>
        <fullName evidence="11">Transcriptional regulator WhiB</fullName>
    </recommendedName>
</protein>
<geneLocation type="plasmid" evidence="14">
    <name>pVAPB1593</name>
</geneLocation>
<evidence type="ECO:0000256" key="6">
    <source>
        <dbReference type="ARBA" id="ARBA00023014"/>
    </source>
</evidence>
<organism evidence="14">
    <name type="scientific">Rhodococcus hoagii</name>
    <name type="common">Corynebacterium equii</name>
    <dbReference type="NCBI Taxonomy" id="43767"/>
    <lineage>
        <taxon>Bacteria</taxon>
        <taxon>Bacillati</taxon>
        <taxon>Actinomycetota</taxon>
        <taxon>Actinomycetes</taxon>
        <taxon>Mycobacteriales</taxon>
        <taxon>Nocardiaceae</taxon>
        <taxon>Prescottella</taxon>
    </lineage>
</organism>
<dbReference type="GO" id="GO:0035731">
    <property type="term" value="F:dinitrosyl-iron complex binding"/>
    <property type="evidence" value="ECO:0007669"/>
    <property type="project" value="UniProtKB-UniRule"/>
</dbReference>
<evidence type="ECO:0000256" key="9">
    <source>
        <dbReference type="ARBA" id="ARBA00023157"/>
    </source>
</evidence>
<keyword evidence="4 11" id="KW-0479">Metal-binding</keyword>
<keyword evidence="5 11" id="KW-0408">Iron</keyword>
<evidence type="ECO:0000256" key="2">
    <source>
        <dbReference type="ARBA" id="ARBA00006597"/>
    </source>
</evidence>
<keyword evidence="9 11" id="KW-1015">Disulfide bond</keyword>
<comment type="subcellular location">
    <subcellularLocation>
        <location evidence="1 11">Cytoplasm</location>
    </subcellularLocation>
</comment>
<keyword evidence="10 11" id="KW-0804">Transcription</keyword>
<dbReference type="PROSITE" id="PS51674">
    <property type="entry name" value="4FE4S_WBL"/>
    <property type="match status" value="1"/>
</dbReference>
<comment type="PTM">
    <text evidence="11">Upon Fe-S cluster removal intramolecular disulfide bonds are formed.</text>
</comment>
<evidence type="ECO:0000259" key="13">
    <source>
        <dbReference type="PROSITE" id="PS51674"/>
    </source>
</evidence>
<evidence type="ECO:0000256" key="12">
    <source>
        <dbReference type="SAM" id="MobiDB-lite"/>
    </source>
</evidence>
<accession>B4F374</accession>
<dbReference type="RefSeq" id="WP_012532625.1">
    <property type="nucleotide sequence ID" value="NC_011150.1"/>
</dbReference>
<feature type="domain" description="4Fe-4S Wbl-type" evidence="13">
    <location>
        <begin position="22"/>
        <end position="80"/>
    </location>
</feature>
<evidence type="ECO:0000256" key="4">
    <source>
        <dbReference type="ARBA" id="ARBA00022723"/>
    </source>
</evidence>
<name>B4F374_RHOHA</name>
<feature type="binding site" evidence="11">
    <location>
        <position position="47"/>
    </location>
    <ligand>
        <name>[4Fe-4S] cluster</name>
        <dbReference type="ChEBI" id="CHEBI:49883"/>
    </ligand>
</feature>
<dbReference type="HAMAP" id="MF_01479">
    <property type="entry name" value="WhiB"/>
    <property type="match status" value="1"/>
</dbReference>
<dbReference type="GO" id="GO:0003677">
    <property type="term" value="F:DNA binding"/>
    <property type="evidence" value="ECO:0007669"/>
    <property type="project" value="UniProtKB-UniRule"/>
</dbReference>
<feature type="binding site" evidence="11">
    <location>
        <position position="50"/>
    </location>
    <ligand>
        <name>[4Fe-4S] cluster</name>
        <dbReference type="ChEBI" id="CHEBI:49883"/>
    </ligand>
</feature>
<comment type="function">
    <text evidence="11">Acts as a transcriptional regulator. Probably redox-responsive. The apo- but not holo-form probably binds DNA.</text>
</comment>
<keyword evidence="3 11" id="KW-0004">4Fe-4S</keyword>
<dbReference type="InterPro" id="IPR034768">
    <property type="entry name" value="4FE4S_WBL"/>
</dbReference>
<sequence>MNEREVGTVGDNAEQSWHAGGLCRTNPDLFFPETRERTKSAQAVSICMTCPVRTPCRDHALRRPERFGIWGGTTPTERSRMRRQGSTAA</sequence>
<keyword evidence="11" id="KW-0963">Cytoplasm</keyword>
<dbReference type="GO" id="GO:0051539">
    <property type="term" value="F:4 iron, 4 sulfur cluster binding"/>
    <property type="evidence" value="ECO:0007669"/>
    <property type="project" value="UniProtKB-UniRule"/>
</dbReference>
<comment type="cofactor">
    <cofactor evidence="11">
        <name>[4Fe-4S] cluster</name>
        <dbReference type="ChEBI" id="CHEBI:49883"/>
    </cofactor>
    <text evidence="11">Binds 1 [4Fe-4S] cluster per subunit. Following nitrosylation of the [4Fe-4S] cluster binds 1 [4Fe-8(NO)] cluster per subunit.</text>
</comment>
<gene>
    <name evidence="11" type="primary">whiB</name>
    <name evidence="14" type="ORF">pVAPB_0850</name>
</gene>
<evidence type="ECO:0000256" key="11">
    <source>
        <dbReference type="HAMAP-Rule" id="MF_01479"/>
    </source>
</evidence>
<dbReference type="GO" id="GO:0047134">
    <property type="term" value="F:protein-disulfide reductase [NAD(P)H] activity"/>
    <property type="evidence" value="ECO:0007669"/>
    <property type="project" value="TreeGrafter"/>
</dbReference>
<reference evidence="14" key="1">
    <citation type="journal article" date="2008" name="J. Bacteriol.">
        <title>Evolution of the Rhodococcus equi vap pathogenicity island seen through comparison of host-associated vapA and vapB virulence plasmids.</title>
        <authorList>
            <person name="Letek M."/>
            <person name="Ocampo-Sosa A.A."/>
            <person name="Sanders M."/>
            <person name="Fogarty U."/>
            <person name="Buckley T."/>
            <person name="Leadon D.P."/>
            <person name="Gonzalez P."/>
            <person name="Scortti M."/>
            <person name="Meijer W.G."/>
            <person name="Parkhill J."/>
            <person name="Bentley S."/>
            <person name="Vazquez-Boland J.A."/>
        </authorList>
    </citation>
    <scope>NUCLEOTIDE SEQUENCE [LARGE SCALE GENOMIC DNA]</scope>
    <source>
        <strain evidence="14">PAM1593</strain>
        <plasmid evidence="14">pVAPB1593</plasmid>
    </source>
</reference>
<evidence type="ECO:0000256" key="3">
    <source>
        <dbReference type="ARBA" id="ARBA00022485"/>
    </source>
</evidence>
<evidence type="ECO:0000256" key="8">
    <source>
        <dbReference type="ARBA" id="ARBA00023125"/>
    </source>
</evidence>
<keyword evidence="14" id="KW-0614">Plasmid</keyword>
<feature type="region of interest" description="Disordered" evidence="12">
    <location>
        <begin position="67"/>
        <end position="89"/>
    </location>
</feature>
<dbReference type="GO" id="GO:0045454">
    <property type="term" value="P:cell redox homeostasis"/>
    <property type="evidence" value="ECO:0007669"/>
    <property type="project" value="TreeGrafter"/>
</dbReference>
<evidence type="ECO:0000256" key="1">
    <source>
        <dbReference type="ARBA" id="ARBA00004496"/>
    </source>
</evidence>